<evidence type="ECO:0000256" key="6">
    <source>
        <dbReference type="ARBA" id="ARBA00023295"/>
    </source>
</evidence>
<evidence type="ECO:0000259" key="10">
    <source>
        <dbReference type="Pfam" id="PF00251"/>
    </source>
</evidence>
<dbReference type="Pfam" id="PF08244">
    <property type="entry name" value="Glyco_hydro_32C"/>
    <property type="match status" value="1"/>
</dbReference>
<dbReference type="UniPathway" id="UPA00238"/>
<dbReference type="InterPro" id="IPR051214">
    <property type="entry name" value="GH32_Enzymes"/>
</dbReference>
<dbReference type="EC" id="3.2.1.26" evidence="3 8"/>
<evidence type="ECO:0000256" key="3">
    <source>
        <dbReference type="ARBA" id="ARBA00012758"/>
    </source>
</evidence>
<comment type="similarity">
    <text evidence="2 8">Belongs to the glycosyl hydrolase 32 family.</text>
</comment>
<proteinExistence type="inferred from homology"/>
<comment type="subcellular location">
    <subcellularLocation>
        <location evidence="9">Cytoplasm</location>
    </subcellularLocation>
</comment>
<comment type="caution">
    <text evidence="12">The sequence shown here is derived from an EMBL/GenBank/DDBJ whole genome shotgun (WGS) entry which is preliminary data.</text>
</comment>
<dbReference type="InterPro" id="IPR013189">
    <property type="entry name" value="Glyco_hydro_32_C"/>
</dbReference>
<protein>
    <recommendedName>
        <fullName evidence="4 8">Sucrose-6-phosphate hydrolase</fullName>
        <ecNumber evidence="3 8">3.2.1.26</ecNumber>
    </recommendedName>
    <alternativeName>
        <fullName evidence="7 9">Invertase</fullName>
    </alternativeName>
</protein>
<comment type="catalytic activity">
    <reaction evidence="8">
        <text>Hydrolysis of terminal non-reducing beta-D-fructofuranoside residues in beta-D-fructofuranosides.</text>
        <dbReference type="EC" id="3.2.1.26"/>
    </reaction>
</comment>
<dbReference type="RefSeq" id="WP_109983737.1">
    <property type="nucleotide sequence ID" value="NZ_QGTD01000005.1"/>
</dbReference>
<accession>A0A317L110</accession>
<dbReference type="InterPro" id="IPR023296">
    <property type="entry name" value="Glyco_hydro_beta-prop_sf"/>
</dbReference>
<dbReference type="NCBIfam" id="TIGR01322">
    <property type="entry name" value="scrB_fam"/>
    <property type="match status" value="1"/>
</dbReference>
<comment type="function">
    <text evidence="9">Enables the bacterium to metabolize sucrose as a sole carbon source.</text>
</comment>
<dbReference type="InterPro" id="IPR001362">
    <property type="entry name" value="Glyco_hydro_32"/>
</dbReference>
<keyword evidence="6 8" id="KW-0326">Glycosidase</keyword>
<dbReference type="InterPro" id="IPR018053">
    <property type="entry name" value="Glyco_hydro_32_AS"/>
</dbReference>
<dbReference type="InterPro" id="IPR013320">
    <property type="entry name" value="ConA-like_dom_sf"/>
</dbReference>
<evidence type="ECO:0000256" key="5">
    <source>
        <dbReference type="ARBA" id="ARBA00022801"/>
    </source>
</evidence>
<evidence type="ECO:0000256" key="8">
    <source>
        <dbReference type="RuleBase" id="RU362110"/>
    </source>
</evidence>
<dbReference type="EMBL" id="QGTD01000005">
    <property type="protein sequence ID" value="PWU69507.1"/>
    <property type="molecule type" value="Genomic_DNA"/>
</dbReference>
<dbReference type="Proteomes" id="UP000245624">
    <property type="component" value="Unassembled WGS sequence"/>
</dbReference>
<dbReference type="SMART" id="SM00640">
    <property type="entry name" value="Glyco_32"/>
    <property type="match status" value="1"/>
</dbReference>
<dbReference type="OrthoDB" id="9759709at2"/>
<comment type="pathway">
    <text evidence="1 9">Glycan biosynthesis; sucrose metabolism.</text>
</comment>
<evidence type="ECO:0000256" key="7">
    <source>
        <dbReference type="ARBA" id="ARBA00033367"/>
    </source>
</evidence>
<dbReference type="PANTHER" id="PTHR43101">
    <property type="entry name" value="BETA-FRUCTOSIDASE"/>
    <property type="match status" value="1"/>
</dbReference>
<dbReference type="GO" id="GO:0005737">
    <property type="term" value="C:cytoplasm"/>
    <property type="evidence" value="ECO:0007669"/>
    <property type="project" value="UniProtKB-SubCell"/>
</dbReference>
<keyword evidence="9" id="KW-0963">Cytoplasm</keyword>
<reference evidence="12 13" key="1">
    <citation type="submission" date="2018-05" db="EMBL/GenBank/DDBJ databases">
        <title>Genomic analysis of Gracilibacillus dipsosauri DD1 reveals novel features of a salt-tolerant amylase.</title>
        <authorList>
            <person name="Deutch C.E."/>
            <person name="Yang S."/>
        </authorList>
    </citation>
    <scope>NUCLEOTIDE SEQUENCE [LARGE SCALE GENOMIC DNA]</scope>
    <source>
        <strain evidence="12 13">DD1</strain>
    </source>
</reference>
<keyword evidence="5 8" id="KW-0378">Hydrolase</keyword>
<evidence type="ECO:0000256" key="9">
    <source>
        <dbReference type="RuleBase" id="RU365015"/>
    </source>
</evidence>
<evidence type="ECO:0000256" key="1">
    <source>
        <dbReference type="ARBA" id="ARBA00004914"/>
    </source>
</evidence>
<dbReference type="CDD" id="cd18623">
    <property type="entry name" value="GH32_ScrB-like"/>
    <property type="match status" value="1"/>
</dbReference>
<organism evidence="12 13">
    <name type="scientific">Gracilibacillus dipsosauri</name>
    <dbReference type="NCBI Taxonomy" id="178340"/>
    <lineage>
        <taxon>Bacteria</taxon>
        <taxon>Bacillati</taxon>
        <taxon>Bacillota</taxon>
        <taxon>Bacilli</taxon>
        <taxon>Bacillales</taxon>
        <taxon>Bacillaceae</taxon>
        <taxon>Gracilibacillus</taxon>
    </lineage>
</organism>
<dbReference type="PANTHER" id="PTHR43101:SF1">
    <property type="entry name" value="BETA-FRUCTOSIDASE"/>
    <property type="match status" value="1"/>
</dbReference>
<evidence type="ECO:0000256" key="2">
    <source>
        <dbReference type="ARBA" id="ARBA00009902"/>
    </source>
</evidence>
<evidence type="ECO:0000313" key="12">
    <source>
        <dbReference type="EMBL" id="PWU69507.1"/>
    </source>
</evidence>
<dbReference type="Gene3D" id="2.60.120.560">
    <property type="entry name" value="Exo-inulinase, domain 1"/>
    <property type="match status" value="1"/>
</dbReference>
<dbReference type="GO" id="GO:0004564">
    <property type="term" value="F:beta-fructofuranosidase activity"/>
    <property type="evidence" value="ECO:0007669"/>
    <property type="project" value="UniProtKB-EC"/>
</dbReference>
<dbReference type="SUPFAM" id="SSF75005">
    <property type="entry name" value="Arabinanase/levansucrase/invertase"/>
    <property type="match status" value="1"/>
</dbReference>
<dbReference type="GO" id="GO:0005985">
    <property type="term" value="P:sucrose metabolic process"/>
    <property type="evidence" value="ECO:0007669"/>
    <property type="project" value="UniProtKB-UniPathway"/>
</dbReference>
<dbReference type="Pfam" id="PF00251">
    <property type="entry name" value="Glyco_hydro_32N"/>
    <property type="match status" value="1"/>
</dbReference>
<dbReference type="Gene3D" id="2.115.10.20">
    <property type="entry name" value="Glycosyl hydrolase domain, family 43"/>
    <property type="match status" value="1"/>
</dbReference>
<dbReference type="PROSITE" id="PS00609">
    <property type="entry name" value="GLYCOSYL_HYDROL_F32"/>
    <property type="match status" value="1"/>
</dbReference>
<evidence type="ECO:0000256" key="4">
    <source>
        <dbReference type="ARBA" id="ARBA00019623"/>
    </source>
</evidence>
<keyword evidence="9" id="KW-0119">Carbohydrate metabolism</keyword>
<dbReference type="SUPFAM" id="SSF49899">
    <property type="entry name" value="Concanavalin A-like lectins/glucanases"/>
    <property type="match status" value="1"/>
</dbReference>
<evidence type="ECO:0000259" key="11">
    <source>
        <dbReference type="Pfam" id="PF08244"/>
    </source>
</evidence>
<evidence type="ECO:0000313" key="13">
    <source>
        <dbReference type="Proteomes" id="UP000245624"/>
    </source>
</evidence>
<gene>
    <name evidence="12" type="ORF">DLJ74_05920</name>
</gene>
<feature type="domain" description="Glycosyl hydrolase family 32 N-terminal" evidence="10">
    <location>
        <begin position="32"/>
        <end position="329"/>
    </location>
</feature>
<name>A0A317L110_9BACI</name>
<keyword evidence="13" id="KW-1185">Reference proteome</keyword>
<feature type="domain" description="Glycosyl hydrolase family 32 C-terminal" evidence="11">
    <location>
        <begin position="377"/>
        <end position="454"/>
    </location>
</feature>
<dbReference type="InterPro" id="IPR006232">
    <property type="entry name" value="Suc6P_hydrolase"/>
</dbReference>
<sequence>MNQDQQLKELAYKRIEQFQGKAKQDPYFPSYHIAPPTGLINDPNGWIEWKGTYHLFYQWMPFETGHGAKYWGHVSSSNLIDWKEEPIALAPSSWYDKDGCYSGSAIAIENKLQLYYTGNVKINGQRQSYQCLAVSTDGRKFDKKGVVLDVPEGYTAHYRDPKVWKEAEHYYMVLGAQTIEEEGCVVLYSSKDLEEWQFHGQLAGGFGYMWECPDFFRLGEKDVLLFSPQGIEADGIHYQNTFQSGYMIGNWQQGTTDFTHGPFFELDHGFDFYAPQTTLDKKGRRILIAWMGMADENEPFHPTIENDWIHQLTLPRELVMHQDRIYQKPVKELQALRKHQLVDTQVKINWTGDVPAVSEFIITPENRENLHIDLFGYATIDFDPTTKQVKLTRPKLSSHQREERVAVVADHLLEIRCYLDRSSLEIFVNHGELVFTARIFPQKQNRSLSITGEGNLKVWSLQ</sequence>
<dbReference type="AlphaFoldDB" id="A0A317L110"/>
<dbReference type="InterPro" id="IPR013148">
    <property type="entry name" value="Glyco_hydro_32_N"/>
</dbReference>